<gene>
    <name evidence="2" type="ORF">GMARGA_LOCUS40551</name>
</gene>
<name>A0ABN7XAN6_GIGMA</name>
<accession>A0ABN7XAN6</accession>
<protein>
    <submittedName>
        <fullName evidence="2">21460_t:CDS:1</fullName>
    </submittedName>
</protein>
<feature type="domain" description="MULE transposase" evidence="1">
    <location>
        <begin position="42"/>
        <end position="140"/>
    </location>
</feature>
<feature type="non-terminal residue" evidence="2">
    <location>
        <position position="206"/>
    </location>
</feature>
<feature type="non-terminal residue" evidence="2">
    <location>
        <position position="1"/>
    </location>
</feature>
<sequence>YAYLNTNQAKNCELCFEKLTKEMTAIGFITLLFKKILLVSEVHCDTTYKTAKDCFELYALIVNFEGTGFPLAYLVLDLTNTSKDTPQDEKRTYALSTFFYLVRNQGLFPTYFFTDKDFSEINAAREVWPKADVQLCLWHIERALKQKLISNKKIQRIQYRPNNAAIEFNFIDPNFKPSLENDAKNYEIPINASGQYLTLAKIQEKA</sequence>
<dbReference type="EMBL" id="CAJVQB010104194">
    <property type="protein sequence ID" value="CAG8851085.1"/>
    <property type="molecule type" value="Genomic_DNA"/>
</dbReference>
<organism evidence="2 3">
    <name type="scientific">Gigaspora margarita</name>
    <dbReference type="NCBI Taxonomy" id="4874"/>
    <lineage>
        <taxon>Eukaryota</taxon>
        <taxon>Fungi</taxon>
        <taxon>Fungi incertae sedis</taxon>
        <taxon>Mucoromycota</taxon>
        <taxon>Glomeromycotina</taxon>
        <taxon>Glomeromycetes</taxon>
        <taxon>Diversisporales</taxon>
        <taxon>Gigasporaceae</taxon>
        <taxon>Gigaspora</taxon>
    </lineage>
</organism>
<evidence type="ECO:0000259" key="1">
    <source>
        <dbReference type="Pfam" id="PF10551"/>
    </source>
</evidence>
<evidence type="ECO:0000313" key="3">
    <source>
        <dbReference type="Proteomes" id="UP000789901"/>
    </source>
</evidence>
<dbReference type="Pfam" id="PF10551">
    <property type="entry name" value="MULE"/>
    <property type="match status" value="1"/>
</dbReference>
<evidence type="ECO:0000313" key="2">
    <source>
        <dbReference type="EMBL" id="CAG8851085.1"/>
    </source>
</evidence>
<dbReference type="InterPro" id="IPR018289">
    <property type="entry name" value="MULE_transposase_dom"/>
</dbReference>
<proteinExistence type="predicted"/>
<reference evidence="2 3" key="1">
    <citation type="submission" date="2021-06" db="EMBL/GenBank/DDBJ databases">
        <authorList>
            <person name="Kallberg Y."/>
            <person name="Tangrot J."/>
            <person name="Rosling A."/>
        </authorList>
    </citation>
    <scope>NUCLEOTIDE SEQUENCE [LARGE SCALE GENOMIC DNA]</scope>
    <source>
        <strain evidence="2 3">120-4 pot B 10/14</strain>
    </source>
</reference>
<dbReference type="Proteomes" id="UP000789901">
    <property type="component" value="Unassembled WGS sequence"/>
</dbReference>
<comment type="caution">
    <text evidence="2">The sequence shown here is derived from an EMBL/GenBank/DDBJ whole genome shotgun (WGS) entry which is preliminary data.</text>
</comment>
<keyword evidence="3" id="KW-1185">Reference proteome</keyword>